<keyword evidence="2" id="KW-1133">Transmembrane helix</keyword>
<organism evidence="3 4">
    <name type="scientific">Candidatus Taylorbacteria bacterium CG10_big_fil_rev_8_21_14_0_10_41_48</name>
    <dbReference type="NCBI Taxonomy" id="1975024"/>
    <lineage>
        <taxon>Bacteria</taxon>
        <taxon>Candidatus Tayloriibacteriota</taxon>
    </lineage>
</organism>
<dbReference type="Pfam" id="PF03641">
    <property type="entry name" value="Lysine_decarbox"/>
    <property type="match status" value="1"/>
</dbReference>
<dbReference type="GO" id="GO:0005829">
    <property type="term" value="C:cytosol"/>
    <property type="evidence" value="ECO:0007669"/>
    <property type="project" value="TreeGrafter"/>
</dbReference>
<evidence type="ECO:0000256" key="2">
    <source>
        <dbReference type="SAM" id="Phobius"/>
    </source>
</evidence>
<dbReference type="NCBIfam" id="TIGR00730">
    <property type="entry name" value="Rossman fold protein, TIGR00730 family"/>
    <property type="match status" value="1"/>
</dbReference>
<dbReference type="AlphaFoldDB" id="A0A2M8LCA8"/>
<dbReference type="SUPFAM" id="SSF102405">
    <property type="entry name" value="MCP/YpsA-like"/>
    <property type="match status" value="1"/>
</dbReference>
<comment type="similarity">
    <text evidence="1">Belongs to the LOG family.</text>
</comment>
<accession>A0A2M8LCA8</accession>
<evidence type="ECO:0000313" key="4">
    <source>
        <dbReference type="Proteomes" id="UP000228700"/>
    </source>
</evidence>
<gene>
    <name evidence="3" type="ORF">COV01_02075</name>
</gene>
<sequence>MIQRFWKKTWKGNKPPSVNALHRASTMRMSEIIREFKETFDFLGDYPRSVTFFGSTRLSDGSRYYEQARTLAAKIVKETGYAIVTGGGPGIMEAANRGAFEAGGQSIGMHIKLPAEQKKNSFLTASRKFYYFFVRKVALAFSAEVYIFFPGGFGTMDEFFEIATLVQTSKIPRVPIICIGKEYWKDVNDLIISFRDKYQTISHGDEKLFEIVDEGDDERILEIIKKAPLRKE</sequence>
<dbReference type="InterPro" id="IPR005269">
    <property type="entry name" value="LOG"/>
</dbReference>
<dbReference type="InterPro" id="IPR052341">
    <property type="entry name" value="LOG_family_nucleotidases"/>
</dbReference>
<dbReference type="EMBL" id="PFEQ01000009">
    <property type="protein sequence ID" value="PJE74262.1"/>
    <property type="molecule type" value="Genomic_DNA"/>
</dbReference>
<evidence type="ECO:0000313" key="3">
    <source>
        <dbReference type="EMBL" id="PJE74262.1"/>
    </source>
</evidence>
<evidence type="ECO:0000256" key="1">
    <source>
        <dbReference type="RuleBase" id="RU363015"/>
    </source>
</evidence>
<keyword evidence="1" id="KW-0378">Hydrolase</keyword>
<comment type="caution">
    <text evidence="3">The sequence shown here is derived from an EMBL/GenBank/DDBJ whole genome shotgun (WGS) entry which is preliminary data.</text>
</comment>
<keyword evidence="2" id="KW-0812">Transmembrane</keyword>
<proteinExistence type="inferred from homology"/>
<dbReference type="GO" id="GO:0016787">
    <property type="term" value="F:hydrolase activity"/>
    <property type="evidence" value="ECO:0007669"/>
    <property type="project" value="UniProtKB-KW"/>
</dbReference>
<name>A0A2M8LCA8_9BACT</name>
<dbReference type="Gene3D" id="3.40.50.450">
    <property type="match status" value="1"/>
</dbReference>
<dbReference type="GO" id="GO:0009691">
    <property type="term" value="P:cytokinin biosynthetic process"/>
    <property type="evidence" value="ECO:0007669"/>
    <property type="project" value="UniProtKB-UniRule"/>
</dbReference>
<dbReference type="InterPro" id="IPR031100">
    <property type="entry name" value="LOG_fam"/>
</dbReference>
<protein>
    <recommendedName>
        <fullName evidence="1">Cytokinin riboside 5'-monophosphate phosphoribohydrolase</fullName>
        <ecNumber evidence="1">3.2.2.n1</ecNumber>
    </recommendedName>
</protein>
<feature type="transmembrane region" description="Helical" evidence="2">
    <location>
        <begin position="129"/>
        <end position="149"/>
    </location>
</feature>
<dbReference type="EC" id="3.2.2.n1" evidence="1"/>
<reference evidence="4" key="1">
    <citation type="submission" date="2017-09" db="EMBL/GenBank/DDBJ databases">
        <title>Depth-based differentiation of microbial function through sediment-hosted aquifers and enrichment of novel symbionts in the deep terrestrial subsurface.</title>
        <authorList>
            <person name="Probst A.J."/>
            <person name="Ladd B."/>
            <person name="Jarett J.K."/>
            <person name="Geller-Mcgrath D.E."/>
            <person name="Sieber C.M.K."/>
            <person name="Emerson J.B."/>
            <person name="Anantharaman K."/>
            <person name="Thomas B.C."/>
            <person name="Malmstrom R."/>
            <person name="Stieglmeier M."/>
            <person name="Klingl A."/>
            <person name="Woyke T."/>
            <person name="Ryan C.M."/>
            <person name="Banfield J.F."/>
        </authorList>
    </citation>
    <scope>NUCLEOTIDE SEQUENCE [LARGE SCALE GENOMIC DNA]</scope>
</reference>
<dbReference type="Proteomes" id="UP000228700">
    <property type="component" value="Unassembled WGS sequence"/>
</dbReference>
<keyword evidence="2" id="KW-0472">Membrane</keyword>
<dbReference type="PANTHER" id="PTHR43393">
    <property type="entry name" value="CYTOKININ RIBOSIDE 5'-MONOPHOSPHATE PHOSPHORIBOHYDROLASE"/>
    <property type="match status" value="1"/>
</dbReference>
<dbReference type="PANTHER" id="PTHR43393:SF3">
    <property type="entry name" value="LYSINE DECARBOXYLASE-LIKE PROTEIN"/>
    <property type="match status" value="1"/>
</dbReference>
<keyword evidence="1" id="KW-0203">Cytokinin biosynthesis</keyword>